<dbReference type="VEuPathDB" id="VectorBase:ACHR004834"/>
<feature type="compositionally biased region" description="Polar residues" evidence="1">
    <location>
        <begin position="67"/>
        <end position="79"/>
    </location>
</feature>
<dbReference type="AlphaFoldDB" id="A0A182K250"/>
<organism evidence="2 3">
    <name type="scientific">Anopheles christyi</name>
    <dbReference type="NCBI Taxonomy" id="43041"/>
    <lineage>
        <taxon>Eukaryota</taxon>
        <taxon>Metazoa</taxon>
        <taxon>Ecdysozoa</taxon>
        <taxon>Arthropoda</taxon>
        <taxon>Hexapoda</taxon>
        <taxon>Insecta</taxon>
        <taxon>Pterygota</taxon>
        <taxon>Neoptera</taxon>
        <taxon>Endopterygota</taxon>
        <taxon>Diptera</taxon>
        <taxon>Nematocera</taxon>
        <taxon>Culicoidea</taxon>
        <taxon>Culicidae</taxon>
        <taxon>Anophelinae</taxon>
        <taxon>Anopheles</taxon>
    </lineage>
</organism>
<feature type="region of interest" description="Disordered" evidence="1">
    <location>
        <begin position="53"/>
        <end position="86"/>
    </location>
</feature>
<evidence type="ECO:0000313" key="3">
    <source>
        <dbReference type="Proteomes" id="UP000075881"/>
    </source>
</evidence>
<reference evidence="2" key="2">
    <citation type="submission" date="2020-05" db="UniProtKB">
        <authorList>
            <consortium name="EnsemblMetazoa"/>
        </authorList>
    </citation>
    <scope>IDENTIFICATION</scope>
    <source>
        <strain evidence="2">ACHKN1017</strain>
    </source>
</reference>
<evidence type="ECO:0000313" key="2">
    <source>
        <dbReference type="EnsemblMetazoa" id="ACHR004834-PA"/>
    </source>
</evidence>
<reference evidence="3" key="1">
    <citation type="submission" date="2013-03" db="EMBL/GenBank/DDBJ databases">
        <title>The Genome Sequence of Anopheles christyi ACHKN1017.</title>
        <authorList>
            <consortium name="The Broad Institute Genomics Platform"/>
            <person name="Neafsey D.E."/>
            <person name="Besansky N."/>
            <person name="Walker B."/>
            <person name="Young S.K."/>
            <person name="Zeng Q."/>
            <person name="Gargeya S."/>
            <person name="Fitzgerald M."/>
            <person name="Haas B."/>
            <person name="Abouelleil A."/>
            <person name="Allen A.W."/>
            <person name="Alvarado L."/>
            <person name="Arachchi H.M."/>
            <person name="Berlin A.M."/>
            <person name="Chapman S.B."/>
            <person name="Gainer-Dewar J."/>
            <person name="Goldberg J."/>
            <person name="Griggs A."/>
            <person name="Gujja S."/>
            <person name="Hansen M."/>
            <person name="Howarth C."/>
            <person name="Imamovic A."/>
            <person name="Ireland A."/>
            <person name="Larimer J."/>
            <person name="McCowan C."/>
            <person name="Murphy C."/>
            <person name="Pearson M."/>
            <person name="Poon T.W."/>
            <person name="Priest M."/>
            <person name="Roberts A."/>
            <person name="Saif S."/>
            <person name="Shea T."/>
            <person name="Sisk P."/>
            <person name="Sykes S."/>
            <person name="Wortman J."/>
            <person name="Nusbaum C."/>
            <person name="Birren B."/>
        </authorList>
    </citation>
    <scope>NUCLEOTIDE SEQUENCE [LARGE SCALE GENOMIC DNA]</scope>
    <source>
        <strain evidence="3">ACHKN1017</strain>
    </source>
</reference>
<sequence length="118" mass="12711">MVKVVLSNSALLELYEAAPRFTDGFPPALKLIAPIKYPLPTQVAAKMVEPVSDPTAEKSTMNDKTDVVNQEVQSSTQVPTRVHTPTCKPMQMSSALLLTPPMHCIKNALQVSPTPIGA</sequence>
<accession>A0A182K250</accession>
<dbReference type="EnsemblMetazoa" id="ACHR004834-RA">
    <property type="protein sequence ID" value="ACHR004834-PA"/>
    <property type="gene ID" value="ACHR004834"/>
</dbReference>
<dbReference type="STRING" id="43041.A0A182K250"/>
<evidence type="ECO:0000256" key="1">
    <source>
        <dbReference type="SAM" id="MobiDB-lite"/>
    </source>
</evidence>
<keyword evidence="3" id="KW-1185">Reference proteome</keyword>
<dbReference type="Proteomes" id="UP000075881">
    <property type="component" value="Unassembled WGS sequence"/>
</dbReference>
<name>A0A182K250_9DIPT</name>
<protein>
    <submittedName>
        <fullName evidence="2">Uncharacterized protein</fullName>
    </submittedName>
</protein>
<proteinExistence type="predicted"/>